<dbReference type="InterPro" id="IPR041180">
    <property type="entry name" value="Nmad2"/>
</dbReference>
<sequence length="197" mass="22122">MRVFSYVIDHDLGFAPNPFHGVCSLAACKPRIRRYAKVGDYVMGLGSKPNGIRGKLSYWMRVDEIIGFDAYWADPRFRQKRPFMLGSLMQRYGDNIYHHDGQGEWIQEDSFHSEPGGVTSAGNLKRDTATTDRVLLGRDYAYWGADGPAVPQELEDFVHPTQGHRCIHPPERHAAAASWLVSLPGRGLLGRPANWPG</sequence>
<feature type="domain" description="Nucleotide modification associated" evidence="1">
    <location>
        <begin position="2"/>
        <end position="195"/>
    </location>
</feature>
<dbReference type="Pfam" id="PF18753">
    <property type="entry name" value="Nmad2"/>
    <property type="match status" value="1"/>
</dbReference>
<evidence type="ECO:0000259" key="1">
    <source>
        <dbReference type="Pfam" id="PF18753"/>
    </source>
</evidence>
<dbReference type="PROSITE" id="PS51257">
    <property type="entry name" value="PROKAR_LIPOPROTEIN"/>
    <property type="match status" value="1"/>
</dbReference>
<dbReference type="AlphaFoldDB" id="A0A2W5K8J1"/>
<dbReference type="Proteomes" id="UP000249577">
    <property type="component" value="Unassembled WGS sequence"/>
</dbReference>
<evidence type="ECO:0000313" key="2">
    <source>
        <dbReference type="EMBL" id="PZQ11844.1"/>
    </source>
</evidence>
<protein>
    <recommendedName>
        <fullName evidence="1">Nucleotide modification associated domain-containing protein</fullName>
    </recommendedName>
</protein>
<gene>
    <name evidence="2" type="ORF">DI565_16775</name>
</gene>
<proteinExistence type="predicted"/>
<evidence type="ECO:0000313" key="3">
    <source>
        <dbReference type="Proteomes" id="UP000249577"/>
    </source>
</evidence>
<accession>A0A2W5K8J1</accession>
<organism evidence="2 3">
    <name type="scientific">Ancylobacter novellus</name>
    <name type="common">Thiobacillus novellus</name>
    <dbReference type="NCBI Taxonomy" id="921"/>
    <lineage>
        <taxon>Bacteria</taxon>
        <taxon>Pseudomonadati</taxon>
        <taxon>Pseudomonadota</taxon>
        <taxon>Alphaproteobacteria</taxon>
        <taxon>Hyphomicrobiales</taxon>
        <taxon>Xanthobacteraceae</taxon>
        <taxon>Ancylobacter</taxon>
    </lineage>
</organism>
<comment type="caution">
    <text evidence="2">The sequence shown here is derived from an EMBL/GenBank/DDBJ whole genome shotgun (WGS) entry which is preliminary data.</text>
</comment>
<reference evidence="2 3" key="1">
    <citation type="submission" date="2017-08" db="EMBL/GenBank/DDBJ databases">
        <title>Infants hospitalized years apart are colonized by the same room-sourced microbial strains.</title>
        <authorList>
            <person name="Brooks B."/>
            <person name="Olm M.R."/>
            <person name="Firek B.A."/>
            <person name="Baker R."/>
            <person name="Thomas B.C."/>
            <person name="Morowitz M.J."/>
            <person name="Banfield J.F."/>
        </authorList>
    </citation>
    <scope>NUCLEOTIDE SEQUENCE [LARGE SCALE GENOMIC DNA]</scope>
    <source>
        <strain evidence="2">S2_005_003_R2_43</strain>
    </source>
</reference>
<dbReference type="EMBL" id="QFPN01000010">
    <property type="protein sequence ID" value="PZQ11844.1"/>
    <property type="molecule type" value="Genomic_DNA"/>
</dbReference>
<name>A0A2W5K8J1_ANCNO</name>